<dbReference type="AlphaFoldDB" id="A0A2T1E6X8"/>
<reference evidence="2 3" key="2">
    <citation type="submission" date="2018-03" db="EMBL/GenBank/DDBJ databases">
        <title>The ancient ancestry and fast evolution of plastids.</title>
        <authorList>
            <person name="Moore K.R."/>
            <person name="Magnabosco C."/>
            <person name="Momper L."/>
            <person name="Gold D.A."/>
            <person name="Bosak T."/>
            <person name="Fournier G.P."/>
        </authorList>
    </citation>
    <scope>NUCLEOTIDE SEQUENCE [LARGE SCALE GENOMIC DNA]</scope>
    <source>
        <strain evidence="2 3">ULC18</strain>
    </source>
</reference>
<feature type="domain" description="Putative restriction endonuclease" evidence="1">
    <location>
        <begin position="3"/>
        <end position="124"/>
    </location>
</feature>
<name>A0A2T1E6X8_9CYAN</name>
<gene>
    <name evidence="2" type="ORF">C7B82_13560</name>
</gene>
<comment type="caution">
    <text evidence="2">The sequence shown here is derived from an EMBL/GenBank/DDBJ whole genome shotgun (WGS) entry which is preliminary data.</text>
</comment>
<dbReference type="Pfam" id="PF05685">
    <property type="entry name" value="Uma2"/>
    <property type="match status" value="1"/>
</dbReference>
<proteinExistence type="predicted"/>
<dbReference type="CDD" id="cd06260">
    <property type="entry name" value="DUF820-like"/>
    <property type="match status" value="1"/>
</dbReference>
<evidence type="ECO:0000313" key="3">
    <source>
        <dbReference type="Proteomes" id="UP000239576"/>
    </source>
</evidence>
<dbReference type="EMBL" id="PVWK01000079">
    <property type="protein sequence ID" value="PSB28488.1"/>
    <property type="molecule type" value="Genomic_DNA"/>
</dbReference>
<dbReference type="PANTHER" id="PTHR47152">
    <property type="entry name" value="SLR2084 PROTEIN-RELATED"/>
    <property type="match status" value="1"/>
</dbReference>
<organism evidence="2 3">
    <name type="scientific">Stenomitos frigidus ULC18</name>
    <dbReference type="NCBI Taxonomy" id="2107698"/>
    <lineage>
        <taxon>Bacteria</taxon>
        <taxon>Bacillati</taxon>
        <taxon>Cyanobacteriota</taxon>
        <taxon>Cyanophyceae</taxon>
        <taxon>Leptolyngbyales</taxon>
        <taxon>Leptolyngbyaceae</taxon>
        <taxon>Stenomitos</taxon>
    </lineage>
</organism>
<reference evidence="3" key="1">
    <citation type="submission" date="2018-02" db="EMBL/GenBank/DDBJ databases">
        <authorList>
            <person name="Moore K."/>
            <person name="Momper L."/>
        </authorList>
    </citation>
    <scope>NUCLEOTIDE SEQUENCE [LARGE SCALE GENOMIC DNA]</scope>
    <source>
        <strain evidence="3">ULC18</strain>
    </source>
</reference>
<sequence length="148" mass="17057">MLEIMTHSPEHELTKKTIARLLEIYAFAKTISLHGYGSTMYRKEALARGLEPDECYCLGQPKELSDLAIEFVITSGGIDKLAVYAGLGVSEVWFWQEQQRSVYRLRDRQYEWVPRSELLPDLDLSLLASYVQPLKQPEAVRAFYEAIR</sequence>
<dbReference type="InterPro" id="IPR012296">
    <property type="entry name" value="Nuclease_put_TT1808"/>
</dbReference>
<protein>
    <recommendedName>
        <fullName evidence="1">Putative restriction endonuclease domain-containing protein</fullName>
    </recommendedName>
</protein>
<dbReference type="Gene3D" id="3.90.1570.10">
    <property type="entry name" value="tt1808, chain A"/>
    <property type="match status" value="1"/>
</dbReference>
<accession>A0A2T1E6X8</accession>
<dbReference type="PANTHER" id="PTHR47152:SF4">
    <property type="entry name" value="SLR0445 PROTEIN"/>
    <property type="match status" value="1"/>
</dbReference>
<dbReference type="InterPro" id="IPR008538">
    <property type="entry name" value="Uma2"/>
</dbReference>
<evidence type="ECO:0000313" key="2">
    <source>
        <dbReference type="EMBL" id="PSB28488.1"/>
    </source>
</evidence>
<keyword evidence="3" id="KW-1185">Reference proteome</keyword>
<dbReference type="Proteomes" id="UP000239576">
    <property type="component" value="Unassembled WGS sequence"/>
</dbReference>
<dbReference type="OrthoDB" id="5768410at2"/>
<evidence type="ECO:0000259" key="1">
    <source>
        <dbReference type="Pfam" id="PF05685"/>
    </source>
</evidence>